<evidence type="ECO:0000256" key="10">
    <source>
        <dbReference type="ARBA" id="ARBA00023027"/>
    </source>
</evidence>
<keyword evidence="8 17" id="KW-0521">NADP</keyword>
<comment type="subunit">
    <text evidence="17">Homotetramer.</text>
</comment>
<comment type="function">
    <text evidence="14 19">Bifunctional enzyme that catalyzes the epimerization of the S- and R-forms of NAD(P)HX and the dehydration of the S-form of NAD(P)HX at the expense of ADP, which is converted to AMP. This allows the repair of both epimers of NAD(P)HX, a damaged form of NAD(P)H that is a result of enzymatic or heat-dependent hydration.</text>
</comment>
<feature type="binding site" evidence="18">
    <location>
        <begin position="131"/>
        <end position="137"/>
    </location>
    <ligand>
        <name>(6S)-NADPHX</name>
        <dbReference type="ChEBI" id="CHEBI:64076"/>
    </ligand>
</feature>
<feature type="binding site" evidence="18">
    <location>
        <position position="160"/>
    </location>
    <ligand>
        <name>(6S)-NADPHX</name>
        <dbReference type="ChEBI" id="CHEBI:64076"/>
    </ligand>
</feature>
<comment type="similarity">
    <text evidence="17">Belongs to the NnrD/CARKD family.</text>
</comment>
<dbReference type="EC" id="5.1.99.6" evidence="19"/>
<dbReference type="Pfam" id="PF01256">
    <property type="entry name" value="Carb_kinase"/>
    <property type="match status" value="1"/>
</dbReference>
<dbReference type="InterPro" id="IPR000631">
    <property type="entry name" value="CARKD"/>
</dbReference>
<feature type="binding site" evidence="18">
    <location>
        <position position="127"/>
    </location>
    <ligand>
        <name>K(+)</name>
        <dbReference type="ChEBI" id="CHEBI:29103"/>
    </ligand>
</feature>
<accession>A0A1W1VBM3</accession>
<dbReference type="Gene3D" id="3.40.1190.20">
    <property type="match status" value="1"/>
</dbReference>
<evidence type="ECO:0000259" key="21">
    <source>
        <dbReference type="PROSITE" id="PS51385"/>
    </source>
</evidence>
<comment type="caution">
    <text evidence="18">Lacks conserved residue(s) required for the propagation of feature annotation.</text>
</comment>
<evidence type="ECO:0000256" key="11">
    <source>
        <dbReference type="ARBA" id="ARBA00023235"/>
    </source>
</evidence>
<dbReference type="STRING" id="1122938.SAMN05660772_01574"/>
<evidence type="ECO:0000256" key="3">
    <source>
        <dbReference type="ARBA" id="ARBA00006001"/>
    </source>
</evidence>
<keyword evidence="11 18" id="KW-0413">Isomerase</keyword>
<dbReference type="GO" id="GO:0005524">
    <property type="term" value="F:ATP binding"/>
    <property type="evidence" value="ECO:0007669"/>
    <property type="project" value="UniProtKB-UniRule"/>
</dbReference>
<evidence type="ECO:0000256" key="16">
    <source>
        <dbReference type="ARBA" id="ARBA00049209"/>
    </source>
</evidence>
<dbReference type="PANTHER" id="PTHR12592:SF0">
    <property type="entry name" value="ATP-DEPENDENT (S)-NAD(P)H-HYDRATE DEHYDRATASE"/>
    <property type="match status" value="1"/>
</dbReference>
<dbReference type="InterPro" id="IPR030677">
    <property type="entry name" value="Nnr"/>
</dbReference>
<evidence type="ECO:0000256" key="5">
    <source>
        <dbReference type="ARBA" id="ARBA00022723"/>
    </source>
</evidence>
<name>A0A1W1VBM3_9PAST</name>
<evidence type="ECO:0000256" key="4">
    <source>
        <dbReference type="ARBA" id="ARBA00009524"/>
    </source>
</evidence>
<evidence type="ECO:0000256" key="7">
    <source>
        <dbReference type="ARBA" id="ARBA00022840"/>
    </source>
</evidence>
<evidence type="ECO:0000256" key="15">
    <source>
        <dbReference type="ARBA" id="ARBA00048238"/>
    </source>
</evidence>
<dbReference type="PROSITE" id="PS51385">
    <property type="entry name" value="YJEF_N"/>
    <property type="match status" value="1"/>
</dbReference>
<comment type="similarity">
    <text evidence="3 19">In the N-terminal section; belongs to the NnrE/AIBP family.</text>
</comment>
<evidence type="ECO:0000256" key="17">
    <source>
        <dbReference type="HAMAP-Rule" id="MF_01965"/>
    </source>
</evidence>
<comment type="cofactor">
    <cofactor evidence="17">
        <name>Mg(2+)</name>
        <dbReference type="ChEBI" id="CHEBI:18420"/>
    </cofactor>
</comment>
<proteinExistence type="inferred from homology"/>
<keyword evidence="6 17" id="KW-0547">Nucleotide-binding</keyword>
<comment type="catalytic activity">
    <reaction evidence="15 17 19">
        <text>(6S)-NADHX + ADP = AMP + phosphate + NADH + H(+)</text>
        <dbReference type="Rhea" id="RHEA:32223"/>
        <dbReference type="ChEBI" id="CHEBI:15378"/>
        <dbReference type="ChEBI" id="CHEBI:43474"/>
        <dbReference type="ChEBI" id="CHEBI:57945"/>
        <dbReference type="ChEBI" id="CHEBI:64074"/>
        <dbReference type="ChEBI" id="CHEBI:456215"/>
        <dbReference type="ChEBI" id="CHEBI:456216"/>
        <dbReference type="EC" id="4.2.1.136"/>
    </reaction>
</comment>
<feature type="binding site" evidence="18">
    <location>
        <position position="60"/>
    </location>
    <ligand>
        <name>K(+)</name>
        <dbReference type="ChEBI" id="CHEBI:29103"/>
    </ligand>
</feature>
<dbReference type="PROSITE" id="PS51383">
    <property type="entry name" value="YJEF_C_3"/>
    <property type="match status" value="1"/>
</dbReference>
<evidence type="ECO:0000259" key="20">
    <source>
        <dbReference type="PROSITE" id="PS51383"/>
    </source>
</evidence>
<comment type="function">
    <text evidence="17">Catalyzes the dehydration of the S-form of NAD(P)HX at the expense of ADP, which is converted to AMP. Together with NAD(P)HX epimerase, which catalyzes the epimerization of the S- and R-forms, the enzyme allows the repair of both epimers of NAD(P)HX, a damaged form of NAD(P)H that is a result of enzymatic or heat-dependent hydration.</text>
</comment>
<sequence>MRILNAEQIKQVDLYTIQHKPITSINLMEQAATACTQWLTAHFPPHPTLCFNLVCGHGNNGGDGLAIARQLQQLGFKIRVFLLAAEHYSADCRINLQRLQDLAIPVVHLAESQDLNRLQYCQGIVIDALFGSGLNRTLQGFAAELVNCLNRLHLPMISIDLPSGLFCQDNQHNDPQAIIRADYTLCLQIPKLALLLPENQIYSGETVILPIGLLSDAIARQATELFYTTADDIARIYRPRKPFSHKGNFGHALIIAGSYGKIGAAVLASQACLRAGAGLVSVESPKCGYSILQTSVPEAMVLVNHGETVLSGCSSHYPDYSAIGIGPGIGQDQLTQYYLQQLLHQVEKPMVLDADALNLLSQDINLQKLIPRNSILTPHPKEWQRWIGEWQNDNEKLQLTRTFAQQNGLYVVLKGAYTAVCCPDGTIHFNSSGNPGMASGGSGDVLTGVITALLAQGYTPQQSAVFGVYLHGRAGDLAAQALSQEGLIASDLIAYLPLAFRSD</sequence>
<dbReference type="NCBIfam" id="TIGR00196">
    <property type="entry name" value="yjeF_cterm"/>
    <property type="match status" value="1"/>
</dbReference>
<dbReference type="Pfam" id="PF03853">
    <property type="entry name" value="YjeF_N"/>
    <property type="match status" value="1"/>
</dbReference>
<dbReference type="EC" id="4.2.1.136" evidence="19"/>
<dbReference type="GO" id="GO:0052855">
    <property type="term" value="F:ADP-dependent NAD(P)H-hydrate dehydratase activity"/>
    <property type="evidence" value="ECO:0007669"/>
    <property type="project" value="UniProtKB-UniRule"/>
</dbReference>
<comment type="similarity">
    <text evidence="18">Belongs to the NnrE/AIBP family.</text>
</comment>
<feature type="binding site" evidence="18">
    <location>
        <begin position="59"/>
        <end position="63"/>
    </location>
    <ligand>
        <name>(6S)-NADPHX</name>
        <dbReference type="ChEBI" id="CHEBI:64076"/>
    </ligand>
</feature>
<comment type="catalytic activity">
    <reaction evidence="16 17 19">
        <text>(6S)-NADPHX + ADP = AMP + phosphate + NADPH + H(+)</text>
        <dbReference type="Rhea" id="RHEA:32235"/>
        <dbReference type="ChEBI" id="CHEBI:15378"/>
        <dbReference type="ChEBI" id="CHEBI:43474"/>
        <dbReference type="ChEBI" id="CHEBI:57783"/>
        <dbReference type="ChEBI" id="CHEBI:64076"/>
        <dbReference type="ChEBI" id="CHEBI:456215"/>
        <dbReference type="ChEBI" id="CHEBI:456216"/>
        <dbReference type="EC" id="4.2.1.136"/>
    </reaction>
</comment>
<evidence type="ECO:0000256" key="18">
    <source>
        <dbReference type="HAMAP-Rule" id="MF_01966"/>
    </source>
</evidence>
<feature type="binding site" evidence="18">
    <location>
        <position position="163"/>
    </location>
    <ligand>
        <name>K(+)</name>
        <dbReference type="ChEBI" id="CHEBI:29103"/>
    </ligand>
</feature>
<evidence type="ECO:0000256" key="6">
    <source>
        <dbReference type="ARBA" id="ARBA00022741"/>
    </source>
</evidence>
<dbReference type="NCBIfam" id="TIGR00197">
    <property type="entry name" value="yjeF_nterm"/>
    <property type="match status" value="1"/>
</dbReference>
<dbReference type="InterPro" id="IPR017953">
    <property type="entry name" value="Carbohydrate_kinase_pred_CS"/>
</dbReference>
<dbReference type="EMBL" id="FWWV01000069">
    <property type="protein sequence ID" value="SMB90623.1"/>
    <property type="molecule type" value="Genomic_DNA"/>
</dbReference>
<dbReference type="InterPro" id="IPR036652">
    <property type="entry name" value="YjeF_N_dom_sf"/>
</dbReference>
<keyword evidence="7 17" id="KW-0067">ATP-binding</keyword>
<feature type="binding site" evidence="17">
    <location>
        <position position="443"/>
    </location>
    <ligand>
        <name>AMP</name>
        <dbReference type="ChEBI" id="CHEBI:456215"/>
    </ligand>
</feature>
<comment type="cofactor">
    <cofactor evidence="18 19">
        <name>K(+)</name>
        <dbReference type="ChEBI" id="CHEBI:29103"/>
    </cofactor>
    <text evidence="18 19">Binds 1 potassium ion per subunit.</text>
</comment>
<keyword evidence="12 17" id="KW-0456">Lyase</keyword>
<evidence type="ECO:0000256" key="8">
    <source>
        <dbReference type="ARBA" id="ARBA00022857"/>
    </source>
</evidence>
<comment type="catalytic activity">
    <reaction evidence="2 18 19">
        <text>(6R)-NADPHX = (6S)-NADPHX</text>
        <dbReference type="Rhea" id="RHEA:32227"/>
        <dbReference type="ChEBI" id="CHEBI:64076"/>
        <dbReference type="ChEBI" id="CHEBI:64077"/>
        <dbReference type="EC" id="5.1.99.6"/>
    </reaction>
</comment>
<dbReference type="GO" id="GO:0046496">
    <property type="term" value="P:nicotinamide nucleotide metabolic process"/>
    <property type="evidence" value="ECO:0007669"/>
    <property type="project" value="UniProtKB-UniRule"/>
</dbReference>
<comment type="catalytic activity">
    <reaction evidence="1 18 19">
        <text>(6R)-NADHX = (6S)-NADHX</text>
        <dbReference type="Rhea" id="RHEA:32215"/>
        <dbReference type="ChEBI" id="CHEBI:64074"/>
        <dbReference type="ChEBI" id="CHEBI:64075"/>
        <dbReference type="EC" id="5.1.99.6"/>
    </reaction>
</comment>
<dbReference type="AlphaFoldDB" id="A0A1W1VBM3"/>
<comment type="similarity">
    <text evidence="4 19">In the C-terminal section; belongs to the NnrD/CARKD family.</text>
</comment>
<feature type="binding site" evidence="17">
    <location>
        <position position="379"/>
    </location>
    <ligand>
        <name>(6S)-NADPHX</name>
        <dbReference type="ChEBI" id="CHEBI:64076"/>
    </ligand>
</feature>
<dbReference type="PIRSF" id="PIRSF017184">
    <property type="entry name" value="Nnr"/>
    <property type="match status" value="1"/>
</dbReference>
<dbReference type="SUPFAM" id="SSF64153">
    <property type="entry name" value="YjeF N-terminal domain-like"/>
    <property type="match status" value="1"/>
</dbReference>
<dbReference type="HAMAP" id="MF_01965">
    <property type="entry name" value="NADHX_dehydratase"/>
    <property type="match status" value="1"/>
</dbReference>
<evidence type="ECO:0000256" key="12">
    <source>
        <dbReference type="ARBA" id="ARBA00023239"/>
    </source>
</evidence>
<dbReference type="Proteomes" id="UP000192408">
    <property type="component" value="Unassembled WGS sequence"/>
</dbReference>
<dbReference type="CDD" id="cd01171">
    <property type="entry name" value="YXKO-related"/>
    <property type="match status" value="1"/>
</dbReference>
<evidence type="ECO:0000256" key="2">
    <source>
        <dbReference type="ARBA" id="ARBA00000909"/>
    </source>
</evidence>
<dbReference type="RefSeq" id="WP_084258188.1">
    <property type="nucleotide sequence ID" value="NZ_FWWV01000069.1"/>
</dbReference>
<evidence type="ECO:0000256" key="19">
    <source>
        <dbReference type="PIRNR" id="PIRNR017184"/>
    </source>
</evidence>
<keyword evidence="23" id="KW-1185">Reference proteome</keyword>
<gene>
    <name evidence="18" type="primary">nnrE</name>
    <name evidence="17" type="synonym">nnrD</name>
    <name evidence="22" type="ORF">SAMN05660772_01574</name>
</gene>
<dbReference type="SUPFAM" id="SSF53613">
    <property type="entry name" value="Ribokinase-like"/>
    <property type="match status" value="1"/>
</dbReference>
<feature type="domain" description="YjeF C-terminal" evidence="20">
    <location>
        <begin position="229"/>
        <end position="503"/>
    </location>
</feature>
<evidence type="ECO:0000256" key="9">
    <source>
        <dbReference type="ARBA" id="ARBA00022958"/>
    </source>
</evidence>
<protein>
    <recommendedName>
        <fullName evidence="19">Bifunctional NAD(P)H-hydrate repair enzyme</fullName>
    </recommendedName>
    <alternativeName>
        <fullName evidence="19">Nicotinamide nucleotide repair protein</fullName>
    </alternativeName>
    <domain>
        <recommendedName>
            <fullName evidence="19">ADP-dependent (S)-NAD(P)H-hydrate dehydratase</fullName>
            <ecNumber evidence="19">4.2.1.136</ecNumber>
        </recommendedName>
        <alternativeName>
            <fullName evidence="19">ADP-dependent NAD(P)HX dehydratase</fullName>
        </alternativeName>
    </domain>
    <domain>
        <recommendedName>
            <fullName evidence="19">NAD(P)H-hydrate epimerase</fullName>
            <ecNumber evidence="19">5.1.99.6</ecNumber>
        </recommendedName>
    </domain>
</protein>
<dbReference type="PANTHER" id="PTHR12592">
    <property type="entry name" value="ATP-DEPENDENT (S)-NAD(P)H-HYDRATE DEHYDRATASE FAMILY MEMBER"/>
    <property type="match status" value="1"/>
</dbReference>
<dbReference type="InterPro" id="IPR029056">
    <property type="entry name" value="Ribokinase-like"/>
</dbReference>
<organism evidence="22 23">
    <name type="scientific">Pasteurella testudinis DSM 23072</name>
    <dbReference type="NCBI Taxonomy" id="1122938"/>
    <lineage>
        <taxon>Bacteria</taxon>
        <taxon>Pseudomonadati</taxon>
        <taxon>Pseudomonadota</taxon>
        <taxon>Gammaproteobacteria</taxon>
        <taxon>Pasteurellales</taxon>
        <taxon>Pasteurellaceae</taxon>
        <taxon>Pasteurella</taxon>
    </lineage>
</organism>
<comment type="function">
    <text evidence="18">Catalyzes the epimerization of the S- and R-forms of NAD(P)HX, a damaged form of NAD(P)H that is a result of enzymatic or heat-dependent hydration. This is a prerequisite for the S-specific NAD(P)H-hydrate dehydratase to allow the repair of both epimers of NAD(P)HX.</text>
</comment>
<reference evidence="23" key="1">
    <citation type="submission" date="2017-04" db="EMBL/GenBank/DDBJ databases">
        <authorList>
            <person name="Varghese N."/>
            <person name="Submissions S."/>
        </authorList>
    </citation>
    <scope>NUCLEOTIDE SEQUENCE [LARGE SCALE GENOMIC DNA]</scope>
    <source>
        <strain evidence="23">DSM 23072</strain>
    </source>
</reference>
<feature type="binding site" evidence="17">
    <location>
        <begin position="414"/>
        <end position="418"/>
    </location>
    <ligand>
        <name>AMP</name>
        <dbReference type="ChEBI" id="CHEBI:456215"/>
    </ligand>
</feature>
<feature type="binding site" evidence="17">
    <location>
        <position position="328"/>
    </location>
    <ligand>
        <name>(6S)-NADPHX</name>
        <dbReference type="ChEBI" id="CHEBI:64076"/>
    </ligand>
</feature>
<dbReference type="HAMAP" id="MF_01966">
    <property type="entry name" value="NADHX_epimerase"/>
    <property type="match status" value="1"/>
</dbReference>
<evidence type="ECO:0000256" key="14">
    <source>
        <dbReference type="ARBA" id="ARBA00025153"/>
    </source>
</evidence>
<evidence type="ECO:0000313" key="22">
    <source>
        <dbReference type="EMBL" id="SMB90623.1"/>
    </source>
</evidence>
<keyword evidence="10 17" id="KW-0520">NAD</keyword>
<dbReference type="InterPro" id="IPR004443">
    <property type="entry name" value="YjeF_N_dom"/>
</dbReference>
<dbReference type="GO" id="GO:0110051">
    <property type="term" value="P:metabolite repair"/>
    <property type="evidence" value="ECO:0007669"/>
    <property type="project" value="TreeGrafter"/>
</dbReference>
<dbReference type="Gene3D" id="3.40.50.10260">
    <property type="entry name" value="YjeF N-terminal domain"/>
    <property type="match status" value="1"/>
</dbReference>
<dbReference type="PROSITE" id="PS01050">
    <property type="entry name" value="YJEF_C_2"/>
    <property type="match status" value="1"/>
</dbReference>
<evidence type="ECO:0000256" key="13">
    <source>
        <dbReference type="ARBA" id="ARBA00023268"/>
    </source>
</evidence>
<evidence type="ECO:0000313" key="23">
    <source>
        <dbReference type="Proteomes" id="UP000192408"/>
    </source>
</evidence>
<feature type="binding site" evidence="17">
    <location>
        <position position="264"/>
    </location>
    <ligand>
        <name>(6S)-NADPHX</name>
        <dbReference type="ChEBI" id="CHEBI:64076"/>
    </ligand>
</feature>
<keyword evidence="13" id="KW-0511">Multifunctional enzyme</keyword>
<feature type="binding site" evidence="17">
    <location>
        <position position="444"/>
    </location>
    <ligand>
        <name>(6S)-NADPHX</name>
        <dbReference type="ChEBI" id="CHEBI:64076"/>
    </ligand>
</feature>
<feature type="domain" description="YjeF N-terminal" evidence="21">
    <location>
        <begin position="9"/>
        <end position="219"/>
    </location>
</feature>
<dbReference type="GO" id="GO:0046872">
    <property type="term" value="F:metal ion binding"/>
    <property type="evidence" value="ECO:0007669"/>
    <property type="project" value="UniProtKB-UniRule"/>
</dbReference>
<keyword evidence="5 18" id="KW-0479">Metal-binding</keyword>
<dbReference type="GO" id="GO:0052856">
    <property type="term" value="F:NAD(P)HX epimerase activity"/>
    <property type="evidence" value="ECO:0007669"/>
    <property type="project" value="UniProtKB-UniRule"/>
</dbReference>
<keyword evidence="9 18" id="KW-0630">Potassium</keyword>
<evidence type="ECO:0000256" key="1">
    <source>
        <dbReference type="ARBA" id="ARBA00000013"/>
    </source>
</evidence>